<accession>A0A1H9RNM7</accession>
<name>A0A1H9RNM7_9BACI</name>
<dbReference type="PANTHER" id="PTHR11601">
    <property type="entry name" value="CYSTEINE DESULFURYLASE FAMILY MEMBER"/>
    <property type="match status" value="1"/>
</dbReference>
<evidence type="ECO:0000256" key="7">
    <source>
        <dbReference type="RuleBase" id="RU004504"/>
    </source>
</evidence>
<dbReference type="InterPro" id="IPR020578">
    <property type="entry name" value="Aminotrans_V_PyrdxlP_BS"/>
</dbReference>
<evidence type="ECO:0000313" key="9">
    <source>
        <dbReference type="EMBL" id="SER74352.1"/>
    </source>
</evidence>
<keyword evidence="10" id="KW-1185">Reference proteome</keyword>
<comment type="cofactor">
    <cofactor evidence="1 7">
        <name>pyridoxal 5'-phosphate</name>
        <dbReference type="ChEBI" id="CHEBI:597326"/>
    </cofactor>
</comment>
<dbReference type="Gene3D" id="3.40.640.10">
    <property type="entry name" value="Type I PLP-dependent aspartate aminotransferase-like (Major domain)"/>
    <property type="match status" value="1"/>
</dbReference>
<organism evidence="9 10">
    <name type="scientific">Gracilibacillus ureilyticus</name>
    <dbReference type="NCBI Taxonomy" id="531814"/>
    <lineage>
        <taxon>Bacteria</taxon>
        <taxon>Bacillati</taxon>
        <taxon>Bacillota</taxon>
        <taxon>Bacilli</taxon>
        <taxon>Bacillales</taxon>
        <taxon>Bacillaceae</taxon>
        <taxon>Gracilibacillus</taxon>
    </lineage>
</organism>
<dbReference type="InterPro" id="IPR015421">
    <property type="entry name" value="PyrdxlP-dep_Trfase_major"/>
</dbReference>
<feature type="domain" description="Aminotransferase class V" evidence="8">
    <location>
        <begin position="2"/>
        <end position="360"/>
    </location>
</feature>
<dbReference type="STRING" id="531814.SAMN04487944_10979"/>
<evidence type="ECO:0000313" key="10">
    <source>
        <dbReference type="Proteomes" id="UP000199687"/>
    </source>
</evidence>
<dbReference type="GO" id="GO:0003824">
    <property type="term" value="F:catalytic activity"/>
    <property type="evidence" value="ECO:0007669"/>
    <property type="project" value="UniProtKB-ARBA"/>
</dbReference>
<evidence type="ECO:0000256" key="5">
    <source>
        <dbReference type="ARBA" id="ARBA00023004"/>
    </source>
</evidence>
<dbReference type="GO" id="GO:0051536">
    <property type="term" value="F:iron-sulfur cluster binding"/>
    <property type="evidence" value="ECO:0007669"/>
    <property type="project" value="UniProtKB-KW"/>
</dbReference>
<keyword evidence="3" id="KW-0479">Metal-binding</keyword>
<dbReference type="Gene3D" id="3.90.1150.10">
    <property type="entry name" value="Aspartate Aminotransferase, domain 1"/>
    <property type="match status" value="1"/>
</dbReference>
<dbReference type="PROSITE" id="PS00595">
    <property type="entry name" value="AA_TRANSFER_CLASS_5"/>
    <property type="match status" value="1"/>
</dbReference>
<dbReference type="Pfam" id="PF00266">
    <property type="entry name" value="Aminotran_5"/>
    <property type="match status" value="1"/>
</dbReference>
<keyword evidence="4" id="KW-0663">Pyridoxal phosphate</keyword>
<keyword evidence="6" id="KW-0411">Iron-sulfur</keyword>
<evidence type="ECO:0000259" key="8">
    <source>
        <dbReference type="Pfam" id="PF00266"/>
    </source>
</evidence>
<comment type="similarity">
    <text evidence="2">Belongs to the class-V pyridoxal-phosphate-dependent aminotransferase family. NifS/IscS subfamily.</text>
</comment>
<dbReference type="PIRSF" id="PIRSF005572">
    <property type="entry name" value="NifS"/>
    <property type="match status" value="1"/>
</dbReference>
<dbReference type="InterPro" id="IPR015422">
    <property type="entry name" value="PyrdxlP-dep_Trfase_small"/>
</dbReference>
<dbReference type="SUPFAM" id="SSF53383">
    <property type="entry name" value="PLP-dependent transferases"/>
    <property type="match status" value="1"/>
</dbReference>
<dbReference type="GO" id="GO:0046872">
    <property type="term" value="F:metal ion binding"/>
    <property type="evidence" value="ECO:0007669"/>
    <property type="project" value="UniProtKB-KW"/>
</dbReference>
<evidence type="ECO:0000256" key="2">
    <source>
        <dbReference type="ARBA" id="ARBA00006490"/>
    </source>
</evidence>
<keyword evidence="5" id="KW-0408">Iron</keyword>
<dbReference type="PANTHER" id="PTHR11601:SF36">
    <property type="entry name" value="CYSTEINE DESULFURASE NIFS-RELATED"/>
    <property type="match status" value="1"/>
</dbReference>
<dbReference type="EMBL" id="FOGL01000009">
    <property type="protein sequence ID" value="SER74352.1"/>
    <property type="molecule type" value="Genomic_DNA"/>
</dbReference>
<dbReference type="Proteomes" id="UP000199687">
    <property type="component" value="Unassembled WGS sequence"/>
</dbReference>
<dbReference type="InterPro" id="IPR015424">
    <property type="entry name" value="PyrdxlP-dep_Trfase"/>
</dbReference>
<dbReference type="InterPro" id="IPR000192">
    <property type="entry name" value="Aminotrans_V_dom"/>
</dbReference>
<proteinExistence type="inferred from homology"/>
<evidence type="ECO:0000256" key="3">
    <source>
        <dbReference type="ARBA" id="ARBA00022723"/>
    </source>
</evidence>
<dbReference type="Gene3D" id="1.10.260.50">
    <property type="match status" value="1"/>
</dbReference>
<evidence type="ECO:0000256" key="1">
    <source>
        <dbReference type="ARBA" id="ARBA00001933"/>
    </source>
</evidence>
<evidence type="ECO:0000256" key="4">
    <source>
        <dbReference type="ARBA" id="ARBA00022898"/>
    </source>
</evidence>
<sequence>MIYCDYAATTPMMEDALSVYHEVARKYYGNASSLHDSGSSAANILQNAREMLADTLHTTSDTIYFTSGGTEGNVLAIDTLLRSCQGKKHVISSMMEHSSVYYHLLHLQELGCIEVTFLEGNRNGQINIDELTAELRPDTCLVSIQYVNGETGVIQPIKQIAHILQQRKVYFHSDCVQSFGKIKIDLKEIPVDAITVSSHKVFGPKGVGAVYFHKAIPLTAHPINMNQEKGIRPGTADVAGAAAFAYAASYMNRHLQENHAHLLDIKRYFISQLKEHHIPLTVIETGCPSIAGCIADTMQGDYILLEYNRYGVAISTGSACSIGQQQIPRAIRPFLKKQEDGKRYIRFSFSHLTTMQDIDQIIDISSKIFTRIEEERISL</sequence>
<evidence type="ECO:0000256" key="6">
    <source>
        <dbReference type="ARBA" id="ARBA00023014"/>
    </source>
</evidence>
<dbReference type="AlphaFoldDB" id="A0A1H9RNM7"/>
<gene>
    <name evidence="9" type="ORF">SAMN04487944_10979</name>
</gene>
<reference evidence="9 10" key="1">
    <citation type="submission" date="2016-10" db="EMBL/GenBank/DDBJ databases">
        <authorList>
            <person name="de Groot N.N."/>
        </authorList>
    </citation>
    <scope>NUCLEOTIDE SEQUENCE [LARGE SCALE GENOMIC DNA]</scope>
    <source>
        <strain evidence="9 10">CGMCC 1.7727</strain>
    </source>
</reference>
<dbReference type="InterPro" id="IPR016454">
    <property type="entry name" value="Cysteine_dSase"/>
</dbReference>
<protein>
    <submittedName>
        <fullName evidence="9">Cysteine desulfurase</fullName>
    </submittedName>
</protein>
<dbReference type="NCBIfam" id="NF002806">
    <property type="entry name" value="PRK02948.1"/>
    <property type="match status" value="1"/>
</dbReference>
<dbReference type="OrthoDB" id="9808002at2"/>